<dbReference type="AlphaFoldDB" id="A0A177HWT7"/>
<dbReference type="RefSeq" id="WP_107441229.1">
    <property type="nucleotide sequence ID" value="NZ_LOHS01000052.1"/>
</dbReference>
<accession>A0A177HWT7</accession>
<sequence length="166" mass="18158">MNRKTAWAAMAAVLSVLAVLVTPTPASAAVAVNRFRNYATGQCLDYYADRGLYTTGCNSGKFQEWIWNNTPGIATPMRQEASDWCLTVTGDYDWVPFMAPCDSSWGARQQWYVSPSPSDGGIPFIRSVLMLGGDVAMCLSYVNNAVKMEGCGSGIPRQRWVVLKAI</sequence>
<dbReference type="Gene3D" id="2.80.10.50">
    <property type="match status" value="1"/>
</dbReference>
<evidence type="ECO:0000313" key="3">
    <source>
        <dbReference type="EMBL" id="OAH15047.1"/>
    </source>
</evidence>
<dbReference type="GO" id="GO:0030246">
    <property type="term" value="F:carbohydrate binding"/>
    <property type="evidence" value="ECO:0007669"/>
    <property type="project" value="UniProtKB-KW"/>
</dbReference>
<keyword evidence="1" id="KW-0732">Signal</keyword>
<dbReference type="SUPFAM" id="SSF50370">
    <property type="entry name" value="Ricin B-like lectins"/>
    <property type="match status" value="1"/>
</dbReference>
<keyword evidence="3" id="KW-0430">Lectin</keyword>
<dbReference type="EMBL" id="LOHS01000052">
    <property type="protein sequence ID" value="OAH15047.1"/>
    <property type="molecule type" value="Genomic_DNA"/>
</dbReference>
<reference evidence="3 4" key="1">
    <citation type="submission" date="2015-12" db="EMBL/GenBank/DDBJ databases">
        <title>Genome sequence of Streptomyces sp. G25.</title>
        <authorList>
            <person name="Poehlein A."/>
            <person name="Roettig A."/>
            <person name="Hiessl S."/>
            <person name="Hauschild P."/>
            <person name="Schauer J."/>
            <person name="Madkour M.H."/>
            <person name="Al-Ansari A.M."/>
            <person name="Almakishah N.H."/>
            <person name="Steinbuechel A."/>
            <person name="Daniel R."/>
        </authorList>
    </citation>
    <scope>NUCLEOTIDE SEQUENCE [LARGE SCALE GENOMIC DNA]</scope>
    <source>
        <strain evidence="4">G25(2015)</strain>
    </source>
</reference>
<dbReference type="OrthoDB" id="3534750at2"/>
<keyword evidence="4" id="KW-1185">Reference proteome</keyword>
<evidence type="ECO:0000256" key="1">
    <source>
        <dbReference type="SAM" id="SignalP"/>
    </source>
</evidence>
<name>A0A177HWT7_9ACTN</name>
<gene>
    <name evidence="3" type="ORF">STSP_16660</name>
</gene>
<dbReference type="CDD" id="cd23415">
    <property type="entry name" value="beta-trefoil_Ricin_AH"/>
    <property type="match status" value="1"/>
</dbReference>
<protein>
    <submittedName>
        <fullName evidence="3">Ricin-type beta-trefoil lectin domain protein</fullName>
    </submittedName>
</protein>
<dbReference type="PATRIC" id="fig|1716141.3.peg.1749"/>
<feature type="domain" description="Ricin B lectin" evidence="2">
    <location>
        <begin position="29"/>
        <end position="163"/>
    </location>
</feature>
<dbReference type="PROSITE" id="PS50231">
    <property type="entry name" value="RICIN_B_LECTIN"/>
    <property type="match status" value="1"/>
</dbReference>
<dbReference type="SMART" id="SM00458">
    <property type="entry name" value="RICIN"/>
    <property type="match status" value="1"/>
</dbReference>
<evidence type="ECO:0000313" key="4">
    <source>
        <dbReference type="Proteomes" id="UP000077381"/>
    </source>
</evidence>
<feature type="signal peptide" evidence="1">
    <location>
        <begin position="1"/>
        <end position="28"/>
    </location>
</feature>
<dbReference type="InterPro" id="IPR035992">
    <property type="entry name" value="Ricin_B-like_lectins"/>
</dbReference>
<proteinExistence type="predicted"/>
<comment type="caution">
    <text evidence="3">The sequence shown here is derived from an EMBL/GenBank/DDBJ whole genome shotgun (WGS) entry which is preliminary data.</text>
</comment>
<feature type="chain" id="PRO_5008063285" evidence="1">
    <location>
        <begin position="29"/>
        <end position="166"/>
    </location>
</feature>
<organism evidence="3 4">
    <name type="scientific">Streptomyces jeddahensis</name>
    <dbReference type="NCBI Taxonomy" id="1716141"/>
    <lineage>
        <taxon>Bacteria</taxon>
        <taxon>Bacillati</taxon>
        <taxon>Actinomycetota</taxon>
        <taxon>Actinomycetes</taxon>
        <taxon>Kitasatosporales</taxon>
        <taxon>Streptomycetaceae</taxon>
        <taxon>Streptomyces</taxon>
    </lineage>
</organism>
<evidence type="ECO:0000259" key="2">
    <source>
        <dbReference type="SMART" id="SM00458"/>
    </source>
</evidence>
<dbReference type="Proteomes" id="UP000077381">
    <property type="component" value="Unassembled WGS sequence"/>
</dbReference>
<dbReference type="InterPro" id="IPR000772">
    <property type="entry name" value="Ricin_B_lectin"/>
</dbReference>